<accession>A0A8B9G203</accession>
<name>A0A8B9G203_9PSIT</name>
<feature type="region of interest" description="Disordered" evidence="1">
    <location>
        <begin position="51"/>
        <end position="116"/>
    </location>
</feature>
<dbReference type="AlphaFoldDB" id="A0A8B9G203"/>
<sequence>MHGKACMEVSNHFQSLQKGRWSTEHSGWSHAALCECHRLCGCVILRGSRWGCSAPPEQGGRAPPRLASRRRRCSAAERARTGQARPAPPGVGGSRLPESGAFRGQTDISRPRELKGSRKRGLRVWRWGVRPAGGQPACPHTVVTWAMQC</sequence>
<evidence type="ECO:0000313" key="2">
    <source>
        <dbReference type="Ensembl" id="ENSACOP00000017935.1"/>
    </source>
</evidence>
<evidence type="ECO:0000313" key="3">
    <source>
        <dbReference type="Proteomes" id="UP000694522"/>
    </source>
</evidence>
<evidence type="ECO:0000256" key="1">
    <source>
        <dbReference type="SAM" id="MobiDB-lite"/>
    </source>
</evidence>
<protein>
    <submittedName>
        <fullName evidence="2">Uncharacterized protein</fullName>
    </submittedName>
</protein>
<reference evidence="2" key="1">
    <citation type="submission" date="2025-08" db="UniProtKB">
        <authorList>
            <consortium name="Ensembl"/>
        </authorList>
    </citation>
    <scope>IDENTIFICATION</scope>
</reference>
<reference evidence="2" key="2">
    <citation type="submission" date="2025-09" db="UniProtKB">
        <authorList>
            <consortium name="Ensembl"/>
        </authorList>
    </citation>
    <scope>IDENTIFICATION</scope>
</reference>
<dbReference type="Proteomes" id="UP000694522">
    <property type="component" value="Unplaced"/>
</dbReference>
<dbReference type="Ensembl" id="ENSACOT00000018591.1">
    <property type="protein sequence ID" value="ENSACOP00000017935.1"/>
    <property type="gene ID" value="ENSACOG00000012403.1"/>
</dbReference>
<keyword evidence="3" id="KW-1185">Reference proteome</keyword>
<organism evidence="2 3">
    <name type="scientific">Amazona collaria</name>
    <name type="common">yellow-billed parrot</name>
    <dbReference type="NCBI Taxonomy" id="241587"/>
    <lineage>
        <taxon>Eukaryota</taxon>
        <taxon>Metazoa</taxon>
        <taxon>Chordata</taxon>
        <taxon>Craniata</taxon>
        <taxon>Vertebrata</taxon>
        <taxon>Euteleostomi</taxon>
        <taxon>Archelosauria</taxon>
        <taxon>Archosauria</taxon>
        <taxon>Dinosauria</taxon>
        <taxon>Saurischia</taxon>
        <taxon>Theropoda</taxon>
        <taxon>Coelurosauria</taxon>
        <taxon>Aves</taxon>
        <taxon>Neognathae</taxon>
        <taxon>Neoaves</taxon>
        <taxon>Telluraves</taxon>
        <taxon>Australaves</taxon>
        <taxon>Psittaciformes</taxon>
        <taxon>Psittacidae</taxon>
        <taxon>Amazona</taxon>
    </lineage>
</organism>
<proteinExistence type="predicted"/>